<keyword evidence="4" id="KW-1185">Reference proteome</keyword>
<sequence>MLDMTRLLAALAGAVLAAGAAQAAPVTTLLANYDTTFSTLCNGVACEQAVAEARNGDNGRTAAQAEWNIGPNTSAPTATVNISGLTGGGLWNGTALPFRLAYDGSDLRFGIDRGSGFQDVTYTVSLAATQTLFIRAVARSGGADTTIAGLALSGNALPTLAGDSGGDYLRVSNFTWSSAWNLTGTIAMTGGPGAGAVPSVQFKLTNLAVPPPVPEPAGIALLGLGLAALGVARRGSAASARAG</sequence>
<dbReference type="NCBIfam" id="TIGR02595">
    <property type="entry name" value="PEP_CTERM"/>
    <property type="match status" value="1"/>
</dbReference>
<feature type="chain" id="PRO_5047092862" description="Ice-binding protein C-terminal domain-containing protein" evidence="1">
    <location>
        <begin position="24"/>
        <end position="243"/>
    </location>
</feature>
<accession>A0ABS1CX68</accession>
<evidence type="ECO:0000313" key="4">
    <source>
        <dbReference type="Proteomes" id="UP000697995"/>
    </source>
</evidence>
<dbReference type="InterPro" id="IPR013424">
    <property type="entry name" value="Ice-binding_C"/>
</dbReference>
<dbReference type="NCBIfam" id="NF041928">
    <property type="entry name" value="choice_anch_W"/>
    <property type="match status" value="1"/>
</dbReference>
<proteinExistence type="predicted"/>
<evidence type="ECO:0000313" key="3">
    <source>
        <dbReference type="EMBL" id="MBK1658836.1"/>
    </source>
</evidence>
<feature type="signal peptide" evidence="1">
    <location>
        <begin position="1"/>
        <end position="23"/>
    </location>
</feature>
<dbReference type="EMBL" id="NRSG01000070">
    <property type="protein sequence ID" value="MBK1658836.1"/>
    <property type="molecule type" value="Genomic_DNA"/>
</dbReference>
<protein>
    <recommendedName>
        <fullName evidence="2">Ice-binding protein C-terminal domain-containing protein</fullName>
    </recommendedName>
</protein>
<dbReference type="RefSeq" id="WP_133218680.1">
    <property type="nucleotide sequence ID" value="NZ_SMOA01000017.1"/>
</dbReference>
<evidence type="ECO:0000256" key="1">
    <source>
        <dbReference type="SAM" id="SignalP"/>
    </source>
</evidence>
<comment type="caution">
    <text evidence="3">The sequence shown here is derived from an EMBL/GenBank/DDBJ whole genome shotgun (WGS) entry which is preliminary data.</text>
</comment>
<keyword evidence="1" id="KW-0732">Signal</keyword>
<name>A0ABS1CX68_9PROT</name>
<evidence type="ECO:0000259" key="2">
    <source>
        <dbReference type="Pfam" id="PF07589"/>
    </source>
</evidence>
<dbReference type="Pfam" id="PF07589">
    <property type="entry name" value="PEP-CTERM"/>
    <property type="match status" value="1"/>
</dbReference>
<dbReference type="Proteomes" id="UP000697995">
    <property type="component" value="Unassembled WGS sequence"/>
</dbReference>
<gene>
    <name evidence="3" type="ORF">CKO45_11390</name>
</gene>
<reference evidence="3 4" key="1">
    <citation type="journal article" date="2020" name="Microorganisms">
        <title>Osmotic Adaptation and Compatible Solute Biosynthesis of Phototrophic Bacteria as Revealed from Genome Analyses.</title>
        <authorList>
            <person name="Imhoff J.F."/>
            <person name="Rahn T."/>
            <person name="Kunzel S."/>
            <person name="Keller A."/>
            <person name="Neulinger S.C."/>
        </authorList>
    </citation>
    <scope>NUCLEOTIDE SEQUENCE [LARGE SCALE GENOMIC DNA]</scope>
    <source>
        <strain evidence="3 4">DSM 15382</strain>
    </source>
</reference>
<organism evidence="3 4">
    <name type="scientific">Paracraurococcus ruber</name>
    <dbReference type="NCBI Taxonomy" id="77675"/>
    <lineage>
        <taxon>Bacteria</taxon>
        <taxon>Pseudomonadati</taxon>
        <taxon>Pseudomonadota</taxon>
        <taxon>Alphaproteobacteria</taxon>
        <taxon>Acetobacterales</taxon>
        <taxon>Roseomonadaceae</taxon>
        <taxon>Paracraurococcus</taxon>
    </lineage>
</organism>
<feature type="domain" description="Ice-binding protein C-terminal" evidence="2">
    <location>
        <begin position="212"/>
        <end position="234"/>
    </location>
</feature>
<dbReference type="InterPro" id="IPR049671">
    <property type="entry name" value="Choice_anch_W"/>
</dbReference>